<dbReference type="HOGENOM" id="CLU_007383_10_6_11"/>
<dbReference type="SUPFAM" id="SSF51735">
    <property type="entry name" value="NAD(P)-binding Rossmann-fold domains"/>
    <property type="match status" value="1"/>
</dbReference>
<dbReference type="Gene3D" id="3.40.50.720">
    <property type="entry name" value="NAD(P)-binding Rossmann-like Domain"/>
    <property type="match status" value="1"/>
</dbReference>
<dbReference type="eggNOG" id="COG0702">
    <property type="taxonomic scope" value="Bacteria"/>
</dbReference>
<dbReference type="EMBL" id="CM000951">
    <property type="protein sequence ID" value="EDY55515.2"/>
    <property type="molecule type" value="Genomic_DNA"/>
</dbReference>
<dbReference type="Gene3D" id="3.90.25.10">
    <property type="entry name" value="UDP-galactose 4-epimerase, domain 1"/>
    <property type="match status" value="1"/>
</dbReference>
<dbReference type="RefSeq" id="WP_007385707.1">
    <property type="nucleotide sequence ID" value="NZ_CM000951.1"/>
</dbReference>
<name>B5HRR0_STRX2</name>
<protein>
    <submittedName>
        <fullName evidence="2">NmrA family protein</fullName>
    </submittedName>
</protein>
<keyword evidence="3" id="KW-1185">Reference proteome</keyword>
<dbReference type="AlphaFoldDB" id="B5HRR0"/>
<sequence>MVVMILVTGATGTIGGEVVRQLVARGEKVRALTRDPEKAELPPGVEAARGHHRDVGSVAAAMAGVDCAFLVGVFGPEDRDSDRGMVEAARAAGVRRIVKLSAIMAGDPRTGLGGIAHGHGEEAVRESGLEWVILRPSAFASNTLSWAQALRSGEPVPNMLGSGRQGVVDPRDVAEIAVAALVGPGHVGRTYTLTGPETLSPQDQAATLGEVLGRRVELRGLTPPQTREHLVASGWSEEAAEGVLRSVRFVAEGGNAVVTGDVEEVLVRPPRTYQEWVRDHREAFGG</sequence>
<dbReference type="PANTHER" id="PTHR43162:SF1">
    <property type="entry name" value="PRESTALK A DIFFERENTIATION PROTEIN A"/>
    <property type="match status" value="1"/>
</dbReference>
<evidence type="ECO:0000259" key="1">
    <source>
        <dbReference type="Pfam" id="PF13460"/>
    </source>
</evidence>
<dbReference type="InterPro" id="IPR016040">
    <property type="entry name" value="NAD(P)-bd_dom"/>
</dbReference>
<reference evidence="2" key="1">
    <citation type="submission" date="2009-10" db="EMBL/GenBank/DDBJ databases">
        <title>The genome sequence of Streptomyces sviceus strain ATCC 29083.</title>
        <authorList>
            <consortium name="The Broad Institute Genome Sequencing Platform"/>
            <consortium name="Broad Institute Microbial Sequencing Center"/>
            <person name="Fischbach M."/>
            <person name="Godfrey P."/>
            <person name="Ward D."/>
            <person name="Young S."/>
            <person name="Zeng Q."/>
            <person name="Koehrsen M."/>
            <person name="Alvarado L."/>
            <person name="Berlin A.M."/>
            <person name="Bochicchio J."/>
            <person name="Borenstein D."/>
            <person name="Chapman S.B."/>
            <person name="Chen Z."/>
            <person name="Engels R."/>
            <person name="Freedman E."/>
            <person name="Gellesch M."/>
            <person name="Goldberg J."/>
            <person name="Griggs A."/>
            <person name="Gujja S."/>
            <person name="Heilman E.R."/>
            <person name="Heiman D.I."/>
            <person name="Hepburn T.A."/>
            <person name="Howarth C."/>
            <person name="Jen D."/>
            <person name="Larson L."/>
            <person name="Lewis B."/>
            <person name="Mehta T."/>
            <person name="Park D."/>
            <person name="Pearson M."/>
            <person name="Richards J."/>
            <person name="Roberts A."/>
            <person name="Saif S."/>
            <person name="Shea T.D."/>
            <person name="Shenoy N."/>
            <person name="Sisk P."/>
            <person name="Stolte C."/>
            <person name="Sykes S.N."/>
            <person name="Thomson T."/>
            <person name="Walk T."/>
            <person name="White J."/>
            <person name="Yandava C."/>
            <person name="Straight P."/>
            <person name="Clardy J."/>
            <person name="Hung D."/>
            <person name="Kolter R."/>
            <person name="Mekalanos J."/>
            <person name="Walker S."/>
            <person name="Walsh C.T."/>
            <person name="Wieland-Brown L.C."/>
            <person name="Haas B."/>
            <person name="Nusbaum C."/>
            <person name="Birren B."/>
        </authorList>
    </citation>
    <scope>NUCLEOTIDE SEQUENCE [LARGE SCALE GENOMIC DNA]</scope>
    <source>
        <strain evidence="2">ATCC 29083</strain>
    </source>
</reference>
<accession>B5HRR0</accession>
<gene>
    <name evidence="2" type="ORF">SSEG_02095</name>
</gene>
<dbReference type="CDD" id="cd05269">
    <property type="entry name" value="TMR_SDR_a"/>
    <property type="match status" value="1"/>
</dbReference>
<dbReference type="InterPro" id="IPR051604">
    <property type="entry name" value="Ergot_Alk_Oxidoreductase"/>
</dbReference>
<organism evidence="2 3">
    <name type="scientific">Streptomyces sviceus (strain ATCC 29083 / DSM 924 / JCM 4929 / NBRC 13980 / NCIMB 11184 / NRRL 5439 / UC 5370)</name>
    <dbReference type="NCBI Taxonomy" id="463191"/>
    <lineage>
        <taxon>Bacteria</taxon>
        <taxon>Bacillati</taxon>
        <taxon>Actinomycetota</taxon>
        <taxon>Actinomycetes</taxon>
        <taxon>Kitasatosporales</taxon>
        <taxon>Streptomycetaceae</taxon>
        <taxon>Streptomyces</taxon>
    </lineage>
</organism>
<evidence type="ECO:0000313" key="2">
    <source>
        <dbReference type="EMBL" id="EDY55515.2"/>
    </source>
</evidence>
<dbReference type="PANTHER" id="PTHR43162">
    <property type="match status" value="1"/>
</dbReference>
<dbReference type="OrthoDB" id="116343at2"/>
<dbReference type="Proteomes" id="UP000002785">
    <property type="component" value="Chromosome"/>
</dbReference>
<feature type="domain" description="NAD(P)-binding" evidence="1">
    <location>
        <begin position="9"/>
        <end position="181"/>
    </location>
</feature>
<dbReference type="Pfam" id="PF13460">
    <property type="entry name" value="NAD_binding_10"/>
    <property type="match status" value="1"/>
</dbReference>
<proteinExistence type="predicted"/>
<evidence type="ECO:0000313" key="3">
    <source>
        <dbReference type="Proteomes" id="UP000002785"/>
    </source>
</evidence>
<dbReference type="InterPro" id="IPR036291">
    <property type="entry name" value="NAD(P)-bd_dom_sf"/>
</dbReference>